<dbReference type="PANTHER" id="PTHR36121:SF1">
    <property type="entry name" value="PROTEIN SXY"/>
    <property type="match status" value="1"/>
</dbReference>
<dbReference type="Gene3D" id="1.10.150.20">
    <property type="entry name" value="5' to 3' exonuclease, C-terminal subdomain"/>
    <property type="match status" value="1"/>
</dbReference>
<sequence length="86" mass="9706">MGELTKLPNIAAKLEAQLADVGITTEEELRNIGSREAWLRILARDPSACIMRLSALEGAIQGVRWHYLDDETKKSLKAFYHMHKGK</sequence>
<dbReference type="PANTHER" id="PTHR36121">
    <property type="entry name" value="PROTEIN SXY"/>
    <property type="match status" value="1"/>
</dbReference>
<dbReference type="InterPro" id="IPR047525">
    <property type="entry name" value="TfoX-like"/>
</dbReference>
<dbReference type="Pfam" id="PF04994">
    <property type="entry name" value="TfoX_C"/>
    <property type="match status" value="1"/>
</dbReference>
<evidence type="ECO:0000259" key="1">
    <source>
        <dbReference type="Pfam" id="PF04994"/>
    </source>
</evidence>
<organism evidence="2">
    <name type="scientific">uncultured Sporomusa sp</name>
    <dbReference type="NCBI Taxonomy" id="307249"/>
    <lineage>
        <taxon>Bacteria</taxon>
        <taxon>Bacillati</taxon>
        <taxon>Bacillota</taxon>
        <taxon>Negativicutes</taxon>
        <taxon>Selenomonadales</taxon>
        <taxon>Sporomusaceae</taxon>
        <taxon>Sporomusa</taxon>
        <taxon>environmental samples</taxon>
    </lineage>
</organism>
<feature type="domain" description="TfoX C-terminal" evidence="1">
    <location>
        <begin position="3"/>
        <end position="79"/>
    </location>
</feature>
<accession>A0A212LTI7</accession>
<protein>
    <submittedName>
        <fullName evidence="2">TfoX</fullName>
    </submittedName>
</protein>
<gene>
    <name evidence="2" type="primary">tfoX</name>
    <name evidence="2" type="ORF">KL86SPO_31010</name>
</gene>
<dbReference type="RefSeq" id="WP_288184041.1">
    <property type="nucleotide sequence ID" value="NZ_LT608335.1"/>
</dbReference>
<proteinExistence type="predicted"/>
<dbReference type="InterPro" id="IPR007077">
    <property type="entry name" value="TfoX_C"/>
</dbReference>
<reference evidence="2" key="1">
    <citation type="submission" date="2016-08" db="EMBL/GenBank/DDBJ databases">
        <authorList>
            <person name="Seilhamer J.J."/>
        </authorList>
    </citation>
    <scope>NUCLEOTIDE SEQUENCE</scope>
    <source>
        <strain evidence="2">86</strain>
    </source>
</reference>
<dbReference type="AlphaFoldDB" id="A0A212LTI7"/>
<dbReference type="EMBL" id="FMJE01000003">
    <property type="protein sequence ID" value="SCM80832.1"/>
    <property type="molecule type" value="Genomic_DNA"/>
</dbReference>
<name>A0A212LTI7_9FIRM</name>
<evidence type="ECO:0000313" key="2">
    <source>
        <dbReference type="EMBL" id="SCM80832.1"/>
    </source>
</evidence>